<dbReference type="AlphaFoldDB" id="A0A1A8NFJ7"/>
<feature type="non-terminal residue" evidence="2">
    <location>
        <position position="58"/>
    </location>
</feature>
<gene>
    <name evidence="2" type="primary">Nfu_g_1_004879</name>
</gene>
<accession>A0A1A8NFJ7</accession>
<protein>
    <submittedName>
        <fullName evidence="2">Uncharacterized protein</fullName>
    </submittedName>
</protein>
<evidence type="ECO:0000313" key="2">
    <source>
        <dbReference type="EMBL" id="SBR67666.1"/>
    </source>
</evidence>
<sequence>NWGAVHHRTAEMVTIPTPHDLLTPQGPELVEIIFICLIGQCLGVLVTFVPRRPSLKSK</sequence>
<reference evidence="2" key="1">
    <citation type="submission" date="2016-05" db="EMBL/GenBank/DDBJ databases">
        <authorList>
            <person name="Lavstsen T."/>
            <person name="Jespersen J.S."/>
        </authorList>
    </citation>
    <scope>NUCLEOTIDE SEQUENCE</scope>
    <source>
        <tissue evidence="2">Brain</tissue>
    </source>
</reference>
<reference evidence="2" key="2">
    <citation type="submission" date="2016-06" db="EMBL/GenBank/DDBJ databases">
        <title>The genome of a short-lived fish provides insights into sex chromosome evolution and the genetic control of aging.</title>
        <authorList>
            <person name="Reichwald K."/>
            <person name="Felder M."/>
            <person name="Petzold A."/>
            <person name="Koch P."/>
            <person name="Groth M."/>
            <person name="Platzer M."/>
        </authorList>
    </citation>
    <scope>NUCLEOTIDE SEQUENCE</scope>
    <source>
        <tissue evidence="2">Brain</tissue>
    </source>
</reference>
<keyword evidence="1" id="KW-0472">Membrane</keyword>
<feature type="non-terminal residue" evidence="2">
    <location>
        <position position="1"/>
    </location>
</feature>
<keyword evidence="1" id="KW-0812">Transmembrane</keyword>
<feature type="transmembrane region" description="Helical" evidence="1">
    <location>
        <begin position="29"/>
        <end position="49"/>
    </location>
</feature>
<evidence type="ECO:0000256" key="1">
    <source>
        <dbReference type="SAM" id="Phobius"/>
    </source>
</evidence>
<dbReference type="EMBL" id="HAEG01002644">
    <property type="protein sequence ID" value="SBR67666.1"/>
    <property type="molecule type" value="Transcribed_RNA"/>
</dbReference>
<proteinExistence type="predicted"/>
<keyword evidence="1" id="KW-1133">Transmembrane helix</keyword>
<organism evidence="2">
    <name type="scientific">Nothobranchius pienaari</name>
    <dbReference type="NCBI Taxonomy" id="704102"/>
    <lineage>
        <taxon>Eukaryota</taxon>
        <taxon>Metazoa</taxon>
        <taxon>Chordata</taxon>
        <taxon>Craniata</taxon>
        <taxon>Vertebrata</taxon>
        <taxon>Euteleostomi</taxon>
        <taxon>Actinopterygii</taxon>
        <taxon>Neopterygii</taxon>
        <taxon>Teleostei</taxon>
        <taxon>Neoteleostei</taxon>
        <taxon>Acanthomorphata</taxon>
        <taxon>Ovalentaria</taxon>
        <taxon>Atherinomorphae</taxon>
        <taxon>Cyprinodontiformes</taxon>
        <taxon>Nothobranchiidae</taxon>
        <taxon>Nothobranchius</taxon>
    </lineage>
</organism>
<name>A0A1A8NFJ7_9TELE</name>